<keyword evidence="5" id="KW-1185">Reference proteome</keyword>
<organism evidence="5 7">
    <name type="scientific">Neodiprion lecontei</name>
    <name type="common">Redheaded pine sawfly</name>
    <dbReference type="NCBI Taxonomy" id="441921"/>
    <lineage>
        <taxon>Eukaryota</taxon>
        <taxon>Metazoa</taxon>
        <taxon>Ecdysozoa</taxon>
        <taxon>Arthropoda</taxon>
        <taxon>Hexapoda</taxon>
        <taxon>Insecta</taxon>
        <taxon>Pterygota</taxon>
        <taxon>Neoptera</taxon>
        <taxon>Endopterygota</taxon>
        <taxon>Hymenoptera</taxon>
        <taxon>Tenthredinoidea</taxon>
        <taxon>Diprionidae</taxon>
        <taxon>Diprioninae</taxon>
        <taxon>Neodiprion</taxon>
    </lineage>
</organism>
<keyword evidence="2" id="KW-0442">Lipid degradation</keyword>
<dbReference type="SUPFAM" id="SSF53474">
    <property type="entry name" value="alpha/beta-Hydrolases"/>
    <property type="match status" value="1"/>
</dbReference>
<dbReference type="PANTHER" id="PTHR11005">
    <property type="entry name" value="LYSOSOMAL ACID LIPASE-RELATED"/>
    <property type="match status" value="1"/>
</dbReference>
<evidence type="ECO:0000256" key="1">
    <source>
        <dbReference type="ARBA" id="ARBA00010701"/>
    </source>
</evidence>
<dbReference type="InterPro" id="IPR006693">
    <property type="entry name" value="AB_hydrolase_lipase"/>
</dbReference>
<evidence type="ECO:0000313" key="7">
    <source>
        <dbReference type="RefSeq" id="XP_046598675.1"/>
    </source>
</evidence>
<evidence type="ECO:0000259" key="4">
    <source>
        <dbReference type="Pfam" id="PF04083"/>
    </source>
</evidence>
<dbReference type="RefSeq" id="XP_046598675.1">
    <property type="nucleotide sequence ID" value="XM_046742719.1"/>
</dbReference>
<keyword evidence="2" id="KW-0378">Hydrolase</keyword>
<protein>
    <recommendedName>
        <fullName evidence="2">Lipase</fullName>
    </recommendedName>
</protein>
<dbReference type="InterPro" id="IPR029058">
    <property type="entry name" value="AB_hydrolase_fold"/>
</dbReference>
<dbReference type="RefSeq" id="XP_046598674.1">
    <property type="nucleotide sequence ID" value="XM_046742718.1"/>
</dbReference>
<gene>
    <name evidence="6 7" type="primary">LOC107224549</name>
</gene>
<dbReference type="Proteomes" id="UP000829291">
    <property type="component" value="Chromosome 6"/>
</dbReference>
<accession>A0ABM3GEK4</accession>
<dbReference type="GeneID" id="107224549"/>
<dbReference type="PIRSF" id="PIRSF000862">
    <property type="entry name" value="Steryl_ester_lip"/>
    <property type="match status" value="1"/>
</dbReference>
<keyword evidence="2" id="KW-0443">Lipid metabolism</keyword>
<sequence length="427" mass="48698">MRRCEAGAIIAFVILMQGPVEGMSFNILRAILSPPVPRITRVRNASPRELRLKNSLAVSDFLGLVKQYHYPAEEHNVTTIDGYNLKFHRIPGSARSSLVEKKPVVFVQHGISASSDSWVLMGPGRDLVFLLADAGYDVWVGNFRGNSYSRSHVVLSPEDSKFWQFSFHEMAYYDLPAMIDYALDHTGQKSLIYIGHSMGTTTSYILLSERPEYNNRLRLVVSFAPVAYWKHGRTGIQKFLVDNGDFIEQTLRNQGIHELYPQSTLITQLLNSLCNENAATHKVCLNVYFRFFGSDPEQFNTTLIPYLVSYFPAGMSLKTLAHYYQHLSSGQFRQYDYGYVENFGRYQQAEPPAYDVSKITAPVALFYGRNDPLSYEVDVMELKKRLTNVVASVAISYPAFNHVDFVWATDAKRLLYDDTIELIHQYK</sequence>
<feature type="chain" id="PRO_5045024532" description="Lipase" evidence="3">
    <location>
        <begin position="23"/>
        <end position="427"/>
    </location>
</feature>
<evidence type="ECO:0000313" key="6">
    <source>
        <dbReference type="RefSeq" id="XP_046598674.1"/>
    </source>
</evidence>
<name>A0ABM3GEK4_NEOLC</name>
<reference evidence="6 7" key="1">
    <citation type="submission" date="2025-05" db="UniProtKB">
        <authorList>
            <consortium name="RefSeq"/>
        </authorList>
    </citation>
    <scope>IDENTIFICATION</scope>
    <source>
        <tissue evidence="6 7">Thorax and Abdomen</tissue>
    </source>
</reference>
<evidence type="ECO:0000256" key="3">
    <source>
        <dbReference type="SAM" id="SignalP"/>
    </source>
</evidence>
<dbReference type="InterPro" id="IPR025483">
    <property type="entry name" value="Lipase_euk"/>
</dbReference>
<dbReference type="Gene3D" id="3.40.50.1820">
    <property type="entry name" value="alpha/beta hydrolase"/>
    <property type="match status" value="1"/>
</dbReference>
<proteinExistence type="inferred from homology"/>
<feature type="domain" description="Partial AB-hydrolase lipase" evidence="4">
    <location>
        <begin position="64"/>
        <end position="121"/>
    </location>
</feature>
<dbReference type="Pfam" id="PF04083">
    <property type="entry name" value="Abhydro_lipase"/>
    <property type="match status" value="1"/>
</dbReference>
<keyword evidence="3" id="KW-0732">Signal</keyword>
<feature type="signal peptide" evidence="3">
    <location>
        <begin position="1"/>
        <end position="22"/>
    </location>
</feature>
<comment type="similarity">
    <text evidence="1 2">Belongs to the AB hydrolase superfamily. Lipase family.</text>
</comment>
<evidence type="ECO:0000313" key="5">
    <source>
        <dbReference type="Proteomes" id="UP000829291"/>
    </source>
</evidence>
<evidence type="ECO:0000256" key="2">
    <source>
        <dbReference type="PIRNR" id="PIRNR000862"/>
    </source>
</evidence>